<evidence type="ECO:0000256" key="1">
    <source>
        <dbReference type="ARBA" id="ARBA00004651"/>
    </source>
</evidence>
<evidence type="ECO:0000256" key="2">
    <source>
        <dbReference type="ARBA" id="ARBA00022475"/>
    </source>
</evidence>
<evidence type="ECO:0000313" key="10">
    <source>
        <dbReference type="EMBL" id="EKE87439.1"/>
    </source>
</evidence>
<feature type="transmembrane region" description="Helical" evidence="7">
    <location>
        <begin position="342"/>
        <end position="373"/>
    </location>
</feature>
<dbReference type="AlphaFoldDB" id="K2KXZ0"/>
<evidence type="ECO:0000256" key="4">
    <source>
        <dbReference type="ARBA" id="ARBA00022989"/>
    </source>
</evidence>
<keyword evidence="4 7" id="KW-1133">Transmembrane helix</keyword>
<evidence type="ECO:0000259" key="9">
    <source>
        <dbReference type="Pfam" id="PF12704"/>
    </source>
</evidence>
<feature type="region of interest" description="Disordered" evidence="6">
    <location>
        <begin position="212"/>
        <end position="237"/>
    </location>
</feature>
<dbReference type="PANTHER" id="PTHR43738:SF2">
    <property type="entry name" value="ABC TRANSPORTER PERMEASE"/>
    <property type="match status" value="1"/>
</dbReference>
<dbReference type="InterPro" id="IPR003838">
    <property type="entry name" value="ABC3_permease_C"/>
</dbReference>
<dbReference type="PANTHER" id="PTHR43738">
    <property type="entry name" value="ABC TRANSPORTER, MEMBRANE PROTEIN"/>
    <property type="match status" value="1"/>
</dbReference>
<dbReference type="GO" id="GO:0005886">
    <property type="term" value="C:plasma membrane"/>
    <property type="evidence" value="ECO:0007669"/>
    <property type="project" value="UniProtKB-SubCell"/>
</dbReference>
<dbReference type="STRING" id="740709.A10D4_00045"/>
<name>K2KXZ0_9GAMM</name>
<dbReference type="EMBL" id="AMRG01000001">
    <property type="protein sequence ID" value="EKE87439.1"/>
    <property type="molecule type" value="Genomic_DNA"/>
</dbReference>
<dbReference type="eggNOG" id="COG0577">
    <property type="taxonomic scope" value="Bacteria"/>
</dbReference>
<comment type="caution">
    <text evidence="10">The sequence shown here is derived from an EMBL/GenBank/DDBJ whole genome shotgun (WGS) entry which is preliminary data.</text>
</comment>
<dbReference type="RefSeq" id="WP_008486918.1">
    <property type="nucleotide sequence ID" value="NZ_AMRG01000001.1"/>
</dbReference>
<evidence type="ECO:0000256" key="3">
    <source>
        <dbReference type="ARBA" id="ARBA00022692"/>
    </source>
</evidence>
<feature type="transmembrane region" description="Helical" evidence="7">
    <location>
        <begin position="297"/>
        <end position="321"/>
    </location>
</feature>
<reference evidence="10 11" key="1">
    <citation type="journal article" date="2012" name="J. Bacteriol.">
        <title>Genome Sequence of Idiomarina xiamenensis Type Strain 10-D-4.</title>
        <authorList>
            <person name="Lai Q."/>
            <person name="Wang L."/>
            <person name="Wang W."/>
            <person name="Shao Z."/>
        </authorList>
    </citation>
    <scope>NUCLEOTIDE SEQUENCE [LARGE SCALE GENOMIC DNA]</scope>
    <source>
        <strain evidence="10 11">10-D-4</strain>
    </source>
</reference>
<organism evidence="10 11">
    <name type="scientific">Idiomarina xiamenensis 10-D-4</name>
    <dbReference type="NCBI Taxonomy" id="740709"/>
    <lineage>
        <taxon>Bacteria</taxon>
        <taxon>Pseudomonadati</taxon>
        <taxon>Pseudomonadota</taxon>
        <taxon>Gammaproteobacteria</taxon>
        <taxon>Alteromonadales</taxon>
        <taxon>Idiomarinaceae</taxon>
        <taxon>Idiomarina</taxon>
    </lineage>
</organism>
<keyword evidence="2" id="KW-1003">Cell membrane</keyword>
<feature type="domain" description="MacB-like periplasmic core" evidence="9">
    <location>
        <begin position="17"/>
        <end position="204"/>
    </location>
</feature>
<keyword evidence="3 7" id="KW-0812">Transmembrane</keyword>
<proteinExistence type="predicted"/>
<evidence type="ECO:0000256" key="5">
    <source>
        <dbReference type="ARBA" id="ARBA00023136"/>
    </source>
</evidence>
<evidence type="ECO:0000313" key="11">
    <source>
        <dbReference type="Proteomes" id="UP000014115"/>
    </source>
</evidence>
<evidence type="ECO:0000256" key="6">
    <source>
        <dbReference type="SAM" id="MobiDB-lite"/>
    </source>
</evidence>
<feature type="domain" description="ABC3 transporter permease C-terminal" evidence="8">
    <location>
        <begin position="301"/>
        <end position="417"/>
    </location>
</feature>
<sequence>MLKLALASLQNRRASALLTLLAIAVSVALLLAVERVRDQVQDNFANTVSGTDLIVGARTGQTQLLLASVFHIGALSNNLSWDSYEAWRERPEIAWSIPLSLGDSVRGLPVVATTDAFFTHFQYGLKRSLELQQGQWFAANDQVVLGADAAKQLGLKMGDDLVVAHGAGGISFSEHDEHPFHVSGVLAFTGTPVDQAVYVSLSGMGLIHGDLADNGDEHEHATHDEHEHEHEHEHHHAAMQDGHVTSISAALFGLKVKPLAIRLQREINNYDAEPLSAIMPGLTLQQLWKTLNIFERALTAVSAMVVVTGLLGMLTTLLASLRERRREMAVLRAVGARPAHVFTLLVSEAVLLTVLGCFAGLVILYASIGLLGGWIHSQTGMMLSLSWPTVAEWYRLALVVAAGFILSLVPAWRAYKNSLADGLSVKL</sequence>
<dbReference type="InterPro" id="IPR025857">
    <property type="entry name" value="MacB_PCD"/>
</dbReference>
<evidence type="ECO:0000259" key="8">
    <source>
        <dbReference type="Pfam" id="PF02687"/>
    </source>
</evidence>
<protein>
    <submittedName>
        <fullName evidence="10">ABC transporter permease</fullName>
    </submittedName>
</protein>
<feature type="compositionally biased region" description="Basic and acidic residues" evidence="6">
    <location>
        <begin position="215"/>
        <end position="237"/>
    </location>
</feature>
<keyword evidence="5 7" id="KW-0472">Membrane</keyword>
<accession>K2KXZ0</accession>
<dbReference type="Pfam" id="PF02687">
    <property type="entry name" value="FtsX"/>
    <property type="match status" value="1"/>
</dbReference>
<dbReference type="OrthoDB" id="9784014at2"/>
<evidence type="ECO:0000256" key="7">
    <source>
        <dbReference type="SAM" id="Phobius"/>
    </source>
</evidence>
<dbReference type="Proteomes" id="UP000014115">
    <property type="component" value="Unassembled WGS sequence"/>
</dbReference>
<dbReference type="Pfam" id="PF12704">
    <property type="entry name" value="MacB_PCD"/>
    <property type="match status" value="1"/>
</dbReference>
<keyword evidence="11" id="KW-1185">Reference proteome</keyword>
<dbReference type="InterPro" id="IPR051125">
    <property type="entry name" value="ABC-4/HrtB_transporter"/>
</dbReference>
<dbReference type="PATRIC" id="fig|740709.3.peg.9"/>
<gene>
    <name evidence="10" type="ORF">A10D4_00045</name>
</gene>
<comment type="subcellular location">
    <subcellularLocation>
        <location evidence="1">Cell membrane</location>
        <topology evidence="1">Multi-pass membrane protein</topology>
    </subcellularLocation>
</comment>
<feature type="transmembrane region" description="Helical" evidence="7">
    <location>
        <begin position="393"/>
        <end position="412"/>
    </location>
</feature>